<sequence>MILAVQYLDESMSWERNLTPGEKCSNMRWDHQSICKYYLCGFCPVELFTNIHSDLGPCEKIHDENLRKRYEKICEVC</sequence>
<keyword evidence="2" id="KW-0508">mRNA splicing</keyword>
<evidence type="ECO:0000313" key="3">
    <source>
        <dbReference type="Ensembl" id="ENSSSCP00025017005.1"/>
    </source>
</evidence>
<dbReference type="Ensembl" id="ENSSSCT00030048289.1">
    <property type="protein sequence ID" value="ENSSSCP00030021812.1"/>
    <property type="gene ID" value="ENSSSCG00030034871.1"/>
</dbReference>
<evidence type="ECO:0000256" key="1">
    <source>
        <dbReference type="ARBA" id="ARBA00005655"/>
    </source>
</evidence>
<dbReference type="Proteomes" id="UP000694727">
    <property type="component" value="Unplaced"/>
</dbReference>
<dbReference type="Proteomes" id="UP000694723">
    <property type="component" value="Unplaced"/>
</dbReference>
<reference evidence="3" key="1">
    <citation type="submission" date="2025-05" db="UniProtKB">
        <authorList>
            <consortium name="Ensembl"/>
        </authorList>
    </citation>
    <scope>IDENTIFICATION</scope>
</reference>
<proteinExistence type="inferred from homology"/>
<name>A0A8D0UN24_PIG</name>
<dbReference type="AlphaFoldDB" id="A0A8D0UN24"/>
<organism evidence="3 4">
    <name type="scientific">Sus scrofa</name>
    <name type="common">Pig</name>
    <dbReference type="NCBI Taxonomy" id="9823"/>
    <lineage>
        <taxon>Eukaryota</taxon>
        <taxon>Metazoa</taxon>
        <taxon>Chordata</taxon>
        <taxon>Craniata</taxon>
        <taxon>Vertebrata</taxon>
        <taxon>Euteleostomi</taxon>
        <taxon>Mammalia</taxon>
        <taxon>Eutheria</taxon>
        <taxon>Laurasiatheria</taxon>
        <taxon>Artiodactyla</taxon>
        <taxon>Suina</taxon>
        <taxon>Suidae</taxon>
        <taxon>Sus</taxon>
    </lineage>
</organism>
<dbReference type="GO" id="GO:0006376">
    <property type="term" value="P:mRNA splice site recognition"/>
    <property type="evidence" value="ECO:0007669"/>
    <property type="project" value="InterPro"/>
</dbReference>
<evidence type="ECO:0000256" key="2">
    <source>
        <dbReference type="RuleBase" id="RU369106"/>
    </source>
</evidence>
<dbReference type="Ensembl" id="ENSSSCT00015107901.1">
    <property type="protein sequence ID" value="ENSSSCP00015045672.1"/>
    <property type="gene ID" value="ENSSSCG00015079513.1"/>
</dbReference>
<dbReference type="InterPro" id="IPR004882">
    <property type="entry name" value="Luc7-rel"/>
</dbReference>
<dbReference type="Proteomes" id="UP000694570">
    <property type="component" value="Unplaced"/>
</dbReference>
<dbReference type="Ensembl" id="ENSSSCT00060013932.1">
    <property type="protein sequence ID" value="ENSSSCP00060005347.1"/>
    <property type="gene ID" value="ENSSSCG00060010715.1"/>
</dbReference>
<dbReference type="Pfam" id="PF03194">
    <property type="entry name" value="LUC7"/>
    <property type="match status" value="1"/>
</dbReference>
<accession>A0A8D0UN24</accession>
<keyword evidence="2" id="KW-0507">mRNA processing</keyword>
<comment type="similarity">
    <text evidence="1 2">Belongs to the Luc7 family.</text>
</comment>
<dbReference type="Proteomes" id="UP000694726">
    <property type="component" value="Unplaced"/>
</dbReference>
<dbReference type="GO" id="GO:0005685">
    <property type="term" value="C:U1 snRNP"/>
    <property type="evidence" value="ECO:0007669"/>
    <property type="project" value="InterPro"/>
</dbReference>
<evidence type="ECO:0000313" key="4">
    <source>
        <dbReference type="Proteomes" id="UP000694727"/>
    </source>
</evidence>
<dbReference type="GO" id="GO:0003729">
    <property type="term" value="F:mRNA binding"/>
    <property type="evidence" value="ECO:0007669"/>
    <property type="project" value="UniProtKB-UniRule"/>
</dbReference>
<dbReference type="PANTHER" id="PTHR12375">
    <property type="entry name" value="RNA-BINDING PROTEIN LUC7-RELATED"/>
    <property type="match status" value="1"/>
</dbReference>
<dbReference type="Ensembl" id="ENSSSCT00025039988.1">
    <property type="protein sequence ID" value="ENSSSCP00025017005.1"/>
    <property type="gene ID" value="ENSSSCG00025029442.1"/>
</dbReference>
<protein>
    <submittedName>
        <fullName evidence="3">Uncharacterized protein</fullName>
    </submittedName>
</protein>